<dbReference type="Proteomes" id="UP000215158">
    <property type="component" value="Plasmid pBN1"/>
</dbReference>
<dbReference type="AlphaFoldDB" id="A0A248VWV0"/>
<geneLocation type="plasmid" evidence="1 2">
    <name>pBN1</name>
</geneLocation>
<proteinExistence type="predicted"/>
<keyword evidence="2" id="KW-1185">Reference proteome</keyword>
<dbReference type="KEGG" id="parb:CJU94_35325"/>
<name>A0A248VWV0_9BURK</name>
<evidence type="ECO:0000313" key="2">
    <source>
        <dbReference type="Proteomes" id="UP000215158"/>
    </source>
</evidence>
<keyword evidence="1" id="KW-0614">Plasmid</keyword>
<organism evidence="1 2">
    <name type="scientific">Paraburkholderia aromaticivorans</name>
    <dbReference type="NCBI Taxonomy" id="2026199"/>
    <lineage>
        <taxon>Bacteria</taxon>
        <taxon>Pseudomonadati</taxon>
        <taxon>Pseudomonadota</taxon>
        <taxon>Betaproteobacteria</taxon>
        <taxon>Burkholderiales</taxon>
        <taxon>Burkholderiaceae</taxon>
        <taxon>Paraburkholderia</taxon>
    </lineage>
</organism>
<sequence length="100" mass="11224">MLIVLDDATRACRLEIRHALTVDDLPPLSSGRLSATCLRKAVSLLGLVERLTRNDRTANIPGTLVANIHRQAPHRSLRLQALLRRTTVRDRRKRRAGPSD</sequence>
<reference evidence="1 2" key="1">
    <citation type="submission" date="2017-08" db="EMBL/GenBank/DDBJ databases">
        <title>Identification and genetic characteristics of simultaneous BTEX- and naphthalene-degrading Paraburkholderia sp. BN5 isolated from petroleum-contaminated soil.</title>
        <authorList>
            <person name="Lee Y."/>
            <person name="Jeon C.O."/>
        </authorList>
    </citation>
    <scope>NUCLEOTIDE SEQUENCE [LARGE SCALE GENOMIC DNA]</scope>
    <source>
        <strain evidence="1 2">BN5</strain>
        <plasmid evidence="1 2">pBN1</plasmid>
    </source>
</reference>
<dbReference type="OrthoDB" id="9866052at2"/>
<dbReference type="EMBL" id="CP022991">
    <property type="protein sequence ID" value="ASW03447.1"/>
    <property type="molecule type" value="Genomic_DNA"/>
</dbReference>
<evidence type="ECO:0000313" key="1">
    <source>
        <dbReference type="EMBL" id="ASW03447.1"/>
    </source>
</evidence>
<protein>
    <submittedName>
        <fullName evidence="1">Uncharacterized protein</fullName>
    </submittedName>
</protein>
<accession>A0A248VWV0</accession>
<gene>
    <name evidence="1" type="ORF">CJU94_35325</name>
</gene>
<dbReference type="RefSeq" id="WP_095423275.1">
    <property type="nucleotide sequence ID" value="NZ_CP022991.1"/>
</dbReference>